<gene>
    <name evidence="1" type="ORF">RBWH47_00459</name>
</gene>
<comment type="caution">
    <text evidence="1">The sequence shown here is derived from an EMBL/GenBank/DDBJ whole genome shotgun (WGS) entry which is preliminary data.</text>
</comment>
<dbReference type="AlphaFoldDB" id="F2AXN1"/>
<sequence>MAPVIWGTKNSLQTTQFAYSCPQIAATKSGQFPRDGTTVGIEFFVPNE</sequence>
<dbReference type="Proteomes" id="UP000006222">
    <property type="component" value="Unassembled WGS sequence"/>
</dbReference>
<evidence type="ECO:0000313" key="1">
    <source>
        <dbReference type="EMBL" id="EGF25577.1"/>
    </source>
</evidence>
<proteinExistence type="predicted"/>
<name>F2AXN1_RHOBT</name>
<organism evidence="1 2">
    <name type="scientific">Rhodopirellula baltica WH47</name>
    <dbReference type="NCBI Taxonomy" id="991778"/>
    <lineage>
        <taxon>Bacteria</taxon>
        <taxon>Pseudomonadati</taxon>
        <taxon>Planctomycetota</taxon>
        <taxon>Planctomycetia</taxon>
        <taxon>Pirellulales</taxon>
        <taxon>Pirellulaceae</taxon>
        <taxon>Rhodopirellula</taxon>
    </lineage>
</organism>
<dbReference type="PATRIC" id="fig|991778.3.peg.4747"/>
<accession>F2AXN1</accession>
<reference evidence="1 2" key="1">
    <citation type="journal article" date="2013" name="Mar. Genomics">
        <title>Expression of sulfatases in Rhodopirellula baltica and the diversity of sulfatases in the genus Rhodopirellula.</title>
        <authorList>
            <person name="Wegner C.E."/>
            <person name="Richter-Heitmann T."/>
            <person name="Klindworth A."/>
            <person name="Klockow C."/>
            <person name="Richter M."/>
            <person name="Achstetter T."/>
            <person name="Glockner F.O."/>
            <person name="Harder J."/>
        </authorList>
    </citation>
    <scope>NUCLEOTIDE SEQUENCE [LARGE SCALE GENOMIC DNA]</scope>
    <source>
        <strain evidence="1 2">WH47</strain>
    </source>
</reference>
<dbReference type="EMBL" id="AFAR01000220">
    <property type="protein sequence ID" value="EGF25577.1"/>
    <property type="molecule type" value="Genomic_DNA"/>
</dbReference>
<evidence type="ECO:0000313" key="2">
    <source>
        <dbReference type="Proteomes" id="UP000006222"/>
    </source>
</evidence>
<protein>
    <submittedName>
        <fullName evidence="1">Uncharacterized protein</fullName>
    </submittedName>
</protein>